<dbReference type="GO" id="GO:0042601">
    <property type="term" value="C:endospore-forming forespore"/>
    <property type="evidence" value="ECO:0007669"/>
    <property type="project" value="TreeGrafter"/>
</dbReference>
<dbReference type="PANTHER" id="PTHR39179">
    <property type="entry name" value="SPORE COAT PROTEIN I"/>
    <property type="match status" value="1"/>
</dbReference>
<dbReference type="Gene3D" id="3.90.1200.10">
    <property type="match status" value="1"/>
</dbReference>
<dbReference type="AlphaFoldDB" id="A0A386H0J9"/>
<dbReference type="OrthoDB" id="9771902at2"/>
<dbReference type="InterPro" id="IPR014255">
    <property type="entry name" value="Spore_coat_CotS"/>
</dbReference>
<organism evidence="1 2">
    <name type="scientific">Clostridium fermenticellae</name>
    <dbReference type="NCBI Taxonomy" id="2068654"/>
    <lineage>
        <taxon>Bacteria</taxon>
        <taxon>Bacillati</taxon>
        <taxon>Bacillota</taxon>
        <taxon>Clostridia</taxon>
        <taxon>Eubacteriales</taxon>
        <taxon>Clostridiaceae</taxon>
        <taxon>Clostridium</taxon>
    </lineage>
</organism>
<dbReference type="Pfam" id="PF01633">
    <property type="entry name" value="Choline_kinase"/>
    <property type="match status" value="1"/>
</dbReference>
<name>A0A386H0J9_9CLOT</name>
<evidence type="ECO:0000313" key="2">
    <source>
        <dbReference type="Proteomes" id="UP000266301"/>
    </source>
</evidence>
<reference evidence="1 2" key="1">
    <citation type="journal article" date="2019" name="Int. J. Syst. Evol. Microbiol.">
        <title>Clostridium fermenticellae sp. nov., isolated from the mud in a fermentation cellar for the production of the Chinese liquor, baijiu.</title>
        <authorList>
            <person name="Xu P.X."/>
            <person name="Chai L.J."/>
            <person name="Qiu T."/>
            <person name="Zhang X.J."/>
            <person name="Lu Z.M."/>
            <person name="Xiao C."/>
            <person name="Wang S.T."/>
            <person name="Shen C.H."/>
            <person name="Shi J.S."/>
            <person name="Xu Z.H."/>
        </authorList>
    </citation>
    <scope>NUCLEOTIDE SEQUENCE [LARGE SCALE GENOMIC DNA]</scope>
    <source>
        <strain evidence="1 2">JN500901</strain>
    </source>
</reference>
<protein>
    <submittedName>
        <fullName evidence="1">CotS family spore coat protein</fullName>
    </submittedName>
</protein>
<gene>
    <name evidence="1" type="ORF">D4Z93_00750</name>
</gene>
<dbReference type="Gene3D" id="3.30.200.20">
    <property type="entry name" value="Phosphorylase Kinase, domain 1"/>
    <property type="match status" value="1"/>
</dbReference>
<dbReference type="KEGG" id="cfer:D4Z93_00750"/>
<dbReference type="PANTHER" id="PTHR39179:SF1">
    <property type="entry name" value="SPORE COAT PROTEIN I"/>
    <property type="match status" value="1"/>
</dbReference>
<keyword evidence="1" id="KW-0167">Capsid protein</keyword>
<keyword evidence="1" id="KW-0946">Virion</keyword>
<evidence type="ECO:0000313" key="1">
    <source>
        <dbReference type="EMBL" id="AYD39166.1"/>
    </source>
</evidence>
<dbReference type="NCBIfam" id="TIGR02906">
    <property type="entry name" value="spore_CotS"/>
    <property type="match status" value="1"/>
</dbReference>
<keyword evidence="2" id="KW-1185">Reference proteome</keyword>
<sequence length="334" mass="39863">MLGKKYLSEYDLCIDLFNKFDLNVIDVVPVRNVYMASTDKGNKILKKVEYTIEELKYIDDLLNYIRNKFDRVISFVRNKDGKIYTIWNGDMYCIMDVVQGSECNFSNPVDISIAARALGEMHAASEGFKTSLSNKYNNGKLIDDFKRRVQEMDFFKSIAMSHERKNEFDEMFLKNEEYYIDEIKNCVSLLEDSCYYKLCSEEDKVVVCHHDLAHHNILIRNEKAYFIDFDYAIIDLKIHDLCNFISKVIKNFCFDINKADTIIENYCITNSLNKRELEVLYAMFTFPEDFYSICKDYYTRRKDWGEDIFLSRFKKKILYKEDREEFLRNFRKLI</sequence>
<dbReference type="RefSeq" id="WP_119969877.1">
    <property type="nucleotide sequence ID" value="NZ_CP032416.1"/>
</dbReference>
<dbReference type="InterPro" id="IPR047175">
    <property type="entry name" value="CotS-like"/>
</dbReference>
<proteinExistence type="predicted"/>
<dbReference type="Proteomes" id="UP000266301">
    <property type="component" value="Chromosome"/>
</dbReference>
<dbReference type="EMBL" id="CP032416">
    <property type="protein sequence ID" value="AYD39166.1"/>
    <property type="molecule type" value="Genomic_DNA"/>
</dbReference>
<dbReference type="InterPro" id="IPR011009">
    <property type="entry name" value="Kinase-like_dom_sf"/>
</dbReference>
<dbReference type="SUPFAM" id="SSF56112">
    <property type="entry name" value="Protein kinase-like (PK-like)"/>
    <property type="match status" value="1"/>
</dbReference>
<accession>A0A386H0J9</accession>